<dbReference type="EMBL" id="FLUP01000001">
    <property type="protein sequence ID" value="SBW06813.1"/>
    <property type="molecule type" value="Genomic_DNA"/>
</dbReference>
<dbReference type="InterPro" id="IPR052017">
    <property type="entry name" value="TSUP"/>
</dbReference>
<dbReference type="Pfam" id="PF01925">
    <property type="entry name" value="TauE"/>
    <property type="match status" value="1"/>
</dbReference>
<dbReference type="InterPro" id="IPR002781">
    <property type="entry name" value="TM_pro_TauE-like"/>
</dbReference>
<evidence type="ECO:0000256" key="4">
    <source>
        <dbReference type="ARBA" id="ARBA00022475"/>
    </source>
</evidence>
<name>A0A212K521_9BACT</name>
<evidence type="ECO:0000256" key="6">
    <source>
        <dbReference type="ARBA" id="ARBA00022989"/>
    </source>
</evidence>
<reference evidence="9" key="1">
    <citation type="submission" date="2016-04" db="EMBL/GenBank/DDBJ databases">
        <authorList>
            <person name="Evans L.H."/>
            <person name="Alamgir A."/>
            <person name="Owens N."/>
            <person name="Weber N.D."/>
            <person name="Virtaneva K."/>
            <person name="Barbian K."/>
            <person name="Babar A."/>
            <person name="Rosenke K."/>
        </authorList>
    </citation>
    <scope>NUCLEOTIDE SEQUENCE</scope>
    <source>
        <strain evidence="9">92-2</strain>
    </source>
</reference>
<evidence type="ECO:0000256" key="1">
    <source>
        <dbReference type="ARBA" id="ARBA00004651"/>
    </source>
</evidence>
<keyword evidence="4 8" id="KW-1003">Cell membrane</keyword>
<feature type="transmembrane region" description="Helical" evidence="8">
    <location>
        <begin position="70"/>
        <end position="89"/>
    </location>
</feature>
<evidence type="ECO:0000256" key="2">
    <source>
        <dbReference type="ARBA" id="ARBA00009142"/>
    </source>
</evidence>
<gene>
    <name evidence="9" type="ORF">KM92DES2_12242</name>
</gene>
<comment type="subcellular location">
    <subcellularLocation>
        <location evidence="1 8">Cell membrane</location>
        <topology evidence="1 8">Multi-pass membrane protein</topology>
    </subcellularLocation>
</comment>
<evidence type="ECO:0000256" key="8">
    <source>
        <dbReference type="RuleBase" id="RU363041"/>
    </source>
</evidence>
<dbReference type="AlphaFoldDB" id="A0A212K521"/>
<proteinExistence type="inferred from homology"/>
<organism evidence="9">
    <name type="scientific">uncultured Desulfovibrio sp</name>
    <dbReference type="NCBI Taxonomy" id="167968"/>
    <lineage>
        <taxon>Bacteria</taxon>
        <taxon>Pseudomonadati</taxon>
        <taxon>Thermodesulfobacteriota</taxon>
        <taxon>Desulfovibrionia</taxon>
        <taxon>Desulfovibrionales</taxon>
        <taxon>Desulfovibrionaceae</taxon>
        <taxon>Desulfovibrio</taxon>
        <taxon>environmental samples</taxon>
    </lineage>
</organism>
<keyword evidence="3" id="KW-0813">Transport</keyword>
<dbReference type="PANTHER" id="PTHR30269">
    <property type="entry name" value="TRANSMEMBRANE PROTEIN YFCA"/>
    <property type="match status" value="1"/>
</dbReference>
<feature type="transmembrane region" description="Helical" evidence="8">
    <location>
        <begin position="225"/>
        <end position="242"/>
    </location>
</feature>
<sequence>MDIPVLVVVLAWFVGGFVSGASGIGGAMIALPLAALFIPIQVVIALSCILNLVMDGAIAAMHFRYCKVRALYPLFAGAIPGSIIGLFILQMVPGSMLQGMTGILLLAFVLWQSRSRVSQTGQESWLKGGLAGFASGVLGSAISFDGPPVGAYGLYAGWTPRIFLGTLGVFFIIRASLTCVLQAGAGLYTPEVLRYAAYGMPATVLGTLCAFPVAKRINPERFRTVLRGIIAAAALVCIWRAWL</sequence>
<feature type="transmembrane region" description="Helical" evidence="8">
    <location>
        <begin position="195"/>
        <end position="213"/>
    </location>
</feature>
<comment type="similarity">
    <text evidence="2 8">Belongs to the 4-toluene sulfonate uptake permease (TSUP) (TC 2.A.102) family.</text>
</comment>
<evidence type="ECO:0000313" key="9">
    <source>
        <dbReference type="EMBL" id="SBW06813.1"/>
    </source>
</evidence>
<feature type="transmembrane region" description="Helical" evidence="8">
    <location>
        <begin position="33"/>
        <end position="58"/>
    </location>
</feature>
<evidence type="ECO:0000256" key="7">
    <source>
        <dbReference type="ARBA" id="ARBA00023136"/>
    </source>
</evidence>
<dbReference type="GO" id="GO:0005886">
    <property type="term" value="C:plasma membrane"/>
    <property type="evidence" value="ECO:0007669"/>
    <property type="project" value="UniProtKB-SubCell"/>
</dbReference>
<dbReference type="RefSeq" id="WP_192113849.1">
    <property type="nucleotide sequence ID" value="NZ_LT598928.1"/>
</dbReference>
<dbReference type="PANTHER" id="PTHR30269:SF37">
    <property type="entry name" value="MEMBRANE TRANSPORTER PROTEIN"/>
    <property type="match status" value="1"/>
</dbReference>
<keyword evidence="6 8" id="KW-1133">Transmembrane helix</keyword>
<evidence type="ECO:0000256" key="3">
    <source>
        <dbReference type="ARBA" id="ARBA00022448"/>
    </source>
</evidence>
<protein>
    <recommendedName>
        <fullName evidence="8">Probable membrane transporter protein</fullName>
    </recommendedName>
</protein>
<evidence type="ECO:0000256" key="5">
    <source>
        <dbReference type="ARBA" id="ARBA00022692"/>
    </source>
</evidence>
<keyword evidence="7 8" id="KW-0472">Membrane</keyword>
<feature type="transmembrane region" description="Helical" evidence="8">
    <location>
        <begin position="162"/>
        <end position="183"/>
    </location>
</feature>
<keyword evidence="5 8" id="KW-0812">Transmembrane</keyword>
<accession>A0A212K521</accession>